<dbReference type="InterPro" id="IPR041347">
    <property type="entry name" value="MftR_C"/>
</dbReference>
<dbReference type="PANTHER" id="PTHR30055">
    <property type="entry name" value="HTH-TYPE TRANSCRIPTIONAL REGULATOR RUTR"/>
    <property type="match status" value="1"/>
</dbReference>
<comment type="caution">
    <text evidence="6">The sequence shown here is derived from an EMBL/GenBank/DDBJ whole genome shotgun (WGS) entry which is preliminary data.</text>
</comment>
<dbReference type="Proteomes" id="UP001501004">
    <property type="component" value="Unassembled WGS sequence"/>
</dbReference>
<dbReference type="InterPro" id="IPR023772">
    <property type="entry name" value="DNA-bd_HTH_TetR-type_CS"/>
</dbReference>
<dbReference type="Gene3D" id="1.10.10.60">
    <property type="entry name" value="Homeodomain-like"/>
    <property type="match status" value="1"/>
</dbReference>
<keyword evidence="1" id="KW-0805">Transcription regulation</keyword>
<evidence type="ECO:0000256" key="4">
    <source>
        <dbReference type="PROSITE-ProRule" id="PRU00335"/>
    </source>
</evidence>
<protein>
    <submittedName>
        <fullName evidence="6">TetR family transcriptional regulator</fullName>
    </submittedName>
</protein>
<dbReference type="InterPro" id="IPR009057">
    <property type="entry name" value="Homeodomain-like_sf"/>
</dbReference>
<feature type="domain" description="HTH tetR-type" evidence="5">
    <location>
        <begin position="18"/>
        <end position="78"/>
    </location>
</feature>
<keyword evidence="7" id="KW-1185">Reference proteome</keyword>
<evidence type="ECO:0000256" key="2">
    <source>
        <dbReference type="ARBA" id="ARBA00023125"/>
    </source>
</evidence>
<reference evidence="7" key="1">
    <citation type="journal article" date="2019" name="Int. J. Syst. Evol. Microbiol.">
        <title>The Global Catalogue of Microorganisms (GCM) 10K type strain sequencing project: providing services to taxonomists for standard genome sequencing and annotation.</title>
        <authorList>
            <consortium name="The Broad Institute Genomics Platform"/>
            <consortium name="The Broad Institute Genome Sequencing Center for Infectious Disease"/>
            <person name="Wu L."/>
            <person name="Ma J."/>
        </authorList>
    </citation>
    <scope>NUCLEOTIDE SEQUENCE [LARGE SCALE GENOMIC DNA]</scope>
    <source>
        <strain evidence="7">JCM 16949</strain>
    </source>
</reference>
<proteinExistence type="predicted"/>
<dbReference type="SUPFAM" id="SSF46689">
    <property type="entry name" value="Homeodomain-like"/>
    <property type="match status" value="1"/>
</dbReference>
<evidence type="ECO:0000256" key="1">
    <source>
        <dbReference type="ARBA" id="ARBA00023015"/>
    </source>
</evidence>
<evidence type="ECO:0000313" key="6">
    <source>
        <dbReference type="EMBL" id="GAA3737828.1"/>
    </source>
</evidence>
<dbReference type="PROSITE" id="PS01081">
    <property type="entry name" value="HTH_TETR_1"/>
    <property type="match status" value="1"/>
</dbReference>
<dbReference type="InterPro" id="IPR001647">
    <property type="entry name" value="HTH_TetR"/>
</dbReference>
<evidence type="ECO:0000313" key="7">
    <source>
        <dbReference type="Proteomes" id="UP001501004"/>
    </source>
</evidence>
<dbReference type="Pfam" id="PF00440">
    <property type="entry name" value="TetR_N"/>
    <property type="match status" value="1"/>
</dbReference>
<evidence type="ECO:0000256" key="3">
    <source>
        <dbReference type="ARBA" id="ARBA00023163"/>
    </source>
</evidence>
<dbReference type="PROSITE" id="PS50977">
    <property type="entry name" value="HTH_TETR_2"/>
    <property type="match status" value="1"/>
</dbReference>
<keyword evidence="3" id="KW-0804">Transcription</keyword>
<dbReference type="PANTHER" id="PTHR30055:SF238">
    <property type="entry name" value="MYCOFACTOCIN BIOSYNTHESIS TRANSCRIPTIONAL REGULATOR MFTR-RELATED"/>
    <property type="match status" value="1"/>
</dbReference>
<evidence type="ECO:0000259" key="5">
    <source>
        <dbReference type="PROSITE" id="PS50977"/>
    </source>
</evidence>
<accession>A0ABP7FEG6</accession>
<dbReference type="InterPro" id="IPR050109">
    <property type="entry name" value="HTH-type_TetR-like_transc_reg"/>
</dbReference>
<organism evidence="6 7">
    <name type="scientific">Leifsonella bigeumensis</name>
    <dbReference type="NCBI Taxonomy" id="433643"/>
    <lineage>
        <taxon>Bacteria</taxon>
        <taxon>Bacillati</taxon>
        <taxon>Actinomycetota</taxon>
        <taxon>Actinomycetes</taxon>
        <taxon>Micrococcales</taxon>
        <taxon>Microbacteriaceae</taxon>
        <taxon>Leifsonella</taxon>
    </lineage>
</organism>
<name>A0ABP7FEG6_9MICO</name>
<sequence>MSEPEPEPTPGLRERKRRATRSAIQVAILDLAARHGYDQVTIDEVSAAADISPRTFFNYFSSKDDAVIGDFPSLPELPATAEFLAAGPRESIYAGLGRLLDAASGALAEERMPEERRRALLREHPGLFAKRMAYLHRFEDELTGIIAERLATDDATIAGDAAALQRRSRLLSLIGLAAVRYAYRAWIGAEDGRSLGDNILEAFSELEETLAPTSRS</sequence>
<keyword evidence="2 4" id="KW-0238">DNA-binding</keyword>
<dbReference type="RefSeq" id="WP_344754725.1">
    <property type="nucleotide sequence ID" value="NZ_BAABAE010000003.1"/>
</dbReference>
<dbReference type="Gene3D" id="1.10.357.10">
    <property type="entry name" value="Tetracycline Repressor, domain 2"/>
    <property type="match status" value="1"/>
</dbReference>
<dbReference type="EMBL" id="BAABAE010000003">
    <property type="protein sequence ID" value="GAA3737828.1"/>
    <property type="molecule type" value="Genomic_DNA"/>
</dbReference>
<dbReference type="Pfam" id="PF17754">
    <property type="entry name" value="TetR_C_14"/>
    <property type="match status" value="1"/>
</dbReference>
<gene>
    <name evidence="6" type="ORF">GCM10022239_11870</name>
</gene>
<feature type="DNA-binding region" description="H-T-H motif" evidence="4">
    <location>
        <begin position="41"/>
        <end position="60"/>
    </location>
</feature>